<comment type="caution">
    <text evidence="1">The sequence shown here is derived from an EMBL/GenBank/DDBJ whole genome shotgun (WGS) entry which is preliminary data.</text>
</comment>
<dbReference type="Proteomes" id="UP000265515">
    <property type="component" value="Unassembled WGS sequence"/>
</dbReference>
<organism evidence="1 2">
    <name type="scientific">Chara braunii</name>
    <name type="common">Braun's stonewort</name>
    <dbReference type="NCBI Taxonomy" id="69332"/>
    <lineage>
        <taxon>Eukaryota</taxon>
        <taxon>Viridiplantae</taxon>
        <taxon>Streptophyta</taxon>
        <taxon>Charophyceae</taxon>
        <taxon>Charales</taxon>
        <taxon>Characeae</taxon>
        <taxon>Chara</taxon>
    </lineage>
</organism>
<dbReference type="Gramene" id="GBG70316">
    <property type="protein sequence ID" value="GBG70316"/>
    <property type="gene ID" value="CBR_g6443"/>
</dbReference>
<keyword evidence="2" id="KW-1185">Reference proteome</keyword>
<reference evidence="1 2" key="1">
    <citation type="journal article" date="2018" name="Cell">
        <title>The Chara Genome: Secondary Complexity and Implications for Plant Terrestrialization.</title>
        <authorList>
            <person name="Nishiyama T."/>
            <person name="Sakayama H."/>
            <person name="Vries J.D."/>
            <person name="Buschmann H."/>
            <person name="Saint-Marcoux D."/>
            <person name="Ullrich K.K."/>
            <person name="Haas F.B."/>
            <person name="Vanderstraeten L."/>
            <person name="Becker D."/>
            <person name="Lang D."/>
            <person name="Vosolsobe S."/>
            <person name="Rombauts S."/>
            <person name="Wilhelmsson P.K.I."/>
            <person name="Janitza P."/>
            <person name="Kern R."/>
            <person name="Heyl A."/>
            <person name="Rumpler F."/>
            <person name="Villalobos L.I.A.C."/>
            <person name="Clay J.M."/>
            <person name="Skokan R."/>
            <person name="Toyoda A."/>
            <person name="Suzuki Y."/>
            <person name="Kagoshima H."/>
            <person name="Schijlen E."/>
            <person name="Tajeshwar N."/>
            <person name="Catarino B."/>
            <person name="Hetherington A.J."/>
            <person name="Saltykova A."/>
            <person name="Bonnot C."/>
            <person name="Breuninger H."/>
            <person name="Symeonidi A."/>
            <person name="Radhakrishnan G.V."/>
            <person name="Van Nieuwerburgh F."/>
            <person name="Deforce D."/>
            <person name="Chang C."/>
            <person name="Karol K.G."/>
            <person name="Hedrich R."/>
            <person name="Ulvskov P."/>
            <person name="Glockner G."/>
            <person name="Delwiche C.F."/>
            <person name="Petrasek J."/>
            <person name="Van de Peer Y."/>
            <person name="Friml J."/>
            <person name="Beilby M."/>
            <person name="Dolan L."/>
            <person name="Kohara Y."/>
            <person name="Sugano S."/>
            <person name="Fujiyama A."/>
            <person name="Delaux P.-M."/>
            <person name="Quint M."/>
            <person name="TheiBen G."/>
            <person name="Hagemann M."/>
            <person name="Harholt J."/>
            <person name="Dunand C."/>
            <person name="Zachgo S."/>
            <person name="Langdale J."/>
            <person name="Maumus F."/>
            <person name="Straeten D.V.D."/>
            <person name="Gould S.B."/>
            <person name="Rensing S.A."/>
        </authorList>
    </citation>
    <scope>NUCLEOTIDE SEQUENCE [LARGE SCALE GENOMIC DNA]</scope>
    <source>
        <strain evidence="1 2">S276</strain>
    </source>
</reference>
<sequence>MGDSTMIRKDDDDMELDTLTEQPTGGVNDGATIVGSFGSLVATMAAGQGVFEMMETDAGQDGESQTVKLVQEEEAAATEQTKKEMRNIEEVRGCKLGWTIHLATDKLSEKETIAVQHLRDSVQVENRTVWTSTYNRATKEELTLTGSRQLVEHRNS</sequence>
<evidence type="ECO:0000313" key="2">
    <source>
        <dbReference type="Proteomes" id="UP000265515"/>
    </source>
</evidence>
<proteinExistence type="predicted"/>
<evidence type="ECO:0000313" key="1">
    <source>
        <dbReference type="EMBL" id="GBG70316.1"/>
    </source>
</evidence>
<dbReference type="AlphaFoldDB" id="A0A388KJW5"/>
<accession>A0A388KJW5</accession>
<protein>
    <submittedName>
        <fullName evidence="1">Uncharacterized protein</fullName>
    </submittedName>
</protein>
<gene>
    <name evidence="1" type="ORF">CBR_g6443</name>
</gene>
<name>A0A388KJW5_CHABU</name>
<dbReference type="EMBL" id="BFEA01000129">
    <property type="protein sequence ID" value="GBG70316.1"/>
    <property type="molecule type" value="Genomic_DNA"/>
</dbReference>